<dbReference type="AlphaFoldDB" id="A0ABD2ZB95"/>
<keyword evidence="3" id="KW-1185">Reference proteome</keyword>
<gene>
    <name evidence="2" type="ORF">ACH5RR_023266</name>
</gene>
<dbReference type="InterPro" id="IPR047252">
    <property type="entry name" value="TP53BP1-like"/>
</dbReference>
<dbReference type="Proteomes" id="UP001630127">
    <property type="component" value="Unassembled WGS sequence"/>
</dbReference>
<feature type="compositionally biased region" description="Basic and acidic residues" evidence="1">
    <location>
        <begin position="283"/>
        <end position="302"/>
    </location>
</feature>
<dbReference type="PANTHER" id="PTHR15321">
    <property type="entry name" value="TUMOR SUPPRESSOR P53-BINDING PROTEIN 1"/>
    <property type="match status" value="1"/>
</dbReference>
<name>A0ABD2ZB95_9GENT</name>
<accession>A0ABD2ZB95</accession>
<dbReference type="EMBL" id="JBJUIK010000010">
    <property type="protein sequence ID" value="KAL3516364.1"/>
    <property type="molecule type" value="Genomic_DNA"/>
</dbReference>
<evidence type="ECO:0000313" key="3">
    <source>
        <dbReference type="Proteomes" id="UP001630127"/>
    </source>
</evidence>
<organism evidence="2 3">
    <name type="scientific">Cinchona calisaya</name>
    <dbReference type="NCBI Taxonomy" id="153742"/>
    <lineage>
        <taxon>Eukaryota</taxon>
        <taxon>Viridiplantae</taxon>
        <taxon>Streptophyta</taxon>
        <taxon>Embryophyta</taxon>
        <taxon>Tracheophyta</taxon>
        <taxon>Spermatophyta</taxon>
        <taxon>Magnoliopsida</taxon>
        <taxon>eudicotyledons</taxon>
        <taxon>Gunneridae</taxon>
        <taxon>Pentapetalae</taxon>
        <taxon>asterids</taxon>
        <taxon>lamiids</taxon>
        <taxon>Gentianales</taxon>
        <taxon>Rubiaceae</taxon>
        <taxon>Cinchonoideae</taxon>
        <taxon>Cinchoneae</taxon>
        <taxon>Cinchona</taxon>
    </lineage>
</organism>
<evidence type="ECO:0000313" key="2">
    <source>
        <dbReference type="EMBL" id="KAL3516364.1"/>
    </source>
</evidence>
<comment type="caution">
    <text evidence="2">The sequence shown here is derived from an EMBL/GenBank/DDBJ whole genome shotgun (WGS) entry which is preliminary data.</text>
</comment>
<dbReference type="PANTHER" id="PTHR15321:SF3">
    <property type="entry name" value="TP53-BINDING PROTEIN 1"/>
    <property type="match status" value="1"/>
</dbReference>
<proteinExistence type="predicted"/>
<reference evidence="2 3" key="1">
    <citation type="submission" date="2024-11" db="EMBL/GenBank/DDBJ databases">
        <title>A near-complete genome assembly of Cinchona calisaya.</title>
        <authorList>
            <person name="Lian D.C."/>
            <person name="Zhao X.W."/>
            <person name="Wei L."/>
        </authorList>
    </citation>
    <scope>NUCLEOTIDE SEQUENCE [LARGE SCALE GENOMIC DNA]</scope>
    <source>
        <tissue evidence="2">Nenye</tissue>
    </source>
</reference>
<sequence>MRSSALIGFRPPQFSEDAAWLPTWLQQQNVEPFDERINRGETPFVQRVKELQFLGKRSARRRIICQQVAKDVIKVAIWCYLAMKVHPFALHHLLRMWLISIFVYYLMLTLSSCQVHWGDSSQVQRLTLLKQPLGPSVLSEGKINHSNEECNTSFVNRSPNSRPFNGNHIMRHEENVGCCQVDVISVAVELSIAASEALVIHKMMTGLLAKPLPASTVLEAATQVKQARLDIWKEASQCSSMDIGETDFLSDLDDLAMEDAYANVGLSGVDNPNHDINVSQVKDSFDSKNDRHEGNLEHDFGKSLDDFEKQIVDEGLHDE</sequence>
<feature type="region of interest" description="Disordered" evidence="1">
    <location>
        <begin position="282"/>
        <end position="302"/>
    </location>
</feature>
<evidence type="ECO:0000256" key="1">
    <source>
        <dbReference type="SAM" id="MobiDB-lite"/>
    </source>
</evidence>
<protein>
    <submittedName>
        <fullName evidence="2">Uncharacterized protein</fullName>
    </submittedName>
</protein>